<keyword evidence="2" id="KW-1185">Reference proteome</keyword>
<proteinExistence type="predicted"/>
<dbReference type="AlphaFoldDB" id="A0A143HL05"/>
<name>A0A143HL05_MICTH</name>
<dbReference type="Proteomes" id="UP000076077">
    <property type="component" value="Chromosome"/>
</dbReference>
<dbReference type="EMBL" id="CP014864">
    <property type="protein sequence ID" value="AMX02399.1"/>
    <property type="molecule type" value="Genomic_DNA"/>
</dbReference>
<dbReference type="KEGG" id="mthd:A3224_07215"/>
<organism evidence="1 2">
    <name type="scientific">Microbulbifer thermotolerans</name>
    <dbReference type="NCBI Taxonomy" id="252514"/>
    <lineage>
        <taxon>Bacteria</taxon>
        <taxon>Pseudomonadati</taxon>
        <taxon>Pseudomonadota</taxon>
        <taxon>Gammaproteobacteria</taxon>
        <taxon>Cellvibrionales</taxon>
        <taxon>Microbulbiferaceae</taxon>
        <taxon>Microbulbifer</taxon>
    </lineage>
</organism>
<accession>A0A143HL05</accession>
<evidence type="ECO:0000313" key="2">
    <source>
        <dbReference type="Proteomes" id="UP000076077"/>
    </source>
</evidence>
<protein>
    <recommendedName>
        <fullName evidence="3">Integrase catalytic domain-containing protein</fullName>
    </recommendedName>
</protein>
<evidence type="ECO:0008006" key="3">
    <source>
        <dbReference type="Google" id="ProtNLM"/>
    </source>
</evidence>
<sequence length="77" mass="8414">MVYAVTLDREDTIYTVVVRLTGKRAGLLSGAAVDHTIHLKDKIKTITFDNGLEFSEYGVIAKGLEADIYLGSPLCIL</sequence>
<evidence type="ECO:0000313" key="1">
    <source>
        <dbReference type="EMBL" id="AMX02399.1"/>
    </source>
</evidence>
<gene>
    <name evidence="1" type="ORF">A3224_07215</name>
</gene>
<reference evidence="2" key="1">
    <citation type="submission" date="2016-03" db="EMBL/GenBank/DDBJ databases">
        <authorList>
            <person name="Lee Y.-S."/>
            <person name="Choi Y.-L."/>
        </authorList>
    </citation>
    <scope>NUCLEOTIDE SEQUENCE [LARGE SCALE GENOMIC DNA]</scope>
    <source>
        <strain evidence="2">DAU221</strain>
    </source>
</reference>